<reference evidence="4" key="1">
    <citation type="submission" date="2011-02" db="EMBL/GenBank/DDBJ databases">
        <title>Complete sequence of Acidovorax avenae subsp. avenae ATCC 19860.</title>
        <authorList>
            <consortium name="US DOE Joint Genome Institute"/>
            <person name="Lucas S."/>
            <person name="Copeland A."/>
            <person name="Lapidus A."/>
            <person name="Cheng J.-F."/>
            <person name="Goodwin L."/>
            <person name="Pitluck S."/>
            <person name="Chertkov O."/>
            <person name="Held B."/>
            <person name="Detter J.C."/>
            <person name="Han C."/>
            <person name="Tapia R."/>
            <person name="Land M."/>
            <person name="Hauser L."/>
            <person name="Kyrpides N."/>
            <person name="Ivanova N."/>
            <person name="Ovchinnikova G."/>
            <person name="Pagani I."/>
            <person name="Gordon S."/>
            <person name="Woyke T."/>
        </authorList>
    </citation>
    <scope>NUCLEOTIDE SEQUENCE</scope>
    <source>
        <strain evidence="4">ATCC 19860</strain>
    </source>
</reference>
<gene>
    <name evidence="4" type="ordered locus">Acav_1867</name>
</gene>
<dbReference type="Pfam" id="PF13511">
    <property type="entry name" value="DUF4124"/>
    <property type="match status" value="1"/>
</dbReference>
<organism evidence="4 5">
    <name type="scientific">Paracidovorax avenae (strain ATCC 19860 / DSM 7227 / CCUG 15838 / JCM 20985 / LMG 2117 / NCPPB 1011)</name>
    <name type="common">Acidovorax avenae</name>
    <dbReference type="NCBI Taxonomy" id="643561"/>
    <lineage>
        <taxon>Bacteria</taxon>
        <taxon>Pseudomonadati</taxon>
        <taxon>Pseudomonadota</taxon>
        <taxon>Betaproteobacteria</taxon>
        <taxon>Burkholderiales</taxon>
        <taxon>Comamonadaceae</taxon>
        <taxon>Paracidovorax</taxon>
    </lineage>
</organism>
<evidence type="ECO:0000313" key="4">
    <source>
        <dbReference type="EMBL" id="ADX45784.1"/>
    </source>
</evidence>
<protein>
    <recommendedName>
        <fullName evidence="3">DUF4124 domain-containing protein</fullName>
    </recommendedName>
</protein>
<dbReference type="InterPro" id="IPR025392">
    <property type="entry name" value="DUF4124"/>
</dbReference>
<keyword evidence="5" id="KW-1185">Reference proteome</keyword>
<dbReference type="KEGG" id="aaa:Acav_1867"/>
<feature type="compositionally biased region" description="Polar residues" evidence="1">
    <location>
        <begin position="136"/>
        <end position="150"/>
    </location>
</feature>
<proteinExistence type="predicted"/>
<accession>F0Q7A9</accession>
<feature type="chain" id="PRO_5003254302" description="DUF4124 domain-containing protein" evidence="2">
    <location>
        <begin position="34"/>
        <end position="184"/>
    </location>
</feature>
<feature type="compositionally biased region" description="Low complexity" evidence="1">
    <location>
        <begin position="74"/>
        <end position="103"/>
    </location>
</feature>
<dbReference type="Proteomes" id="UP000002482">
    <property type="component" value="Chromosome"/>
</dbReference>
<name>F0Q7A9_PARA1</name>
<evidence type="ECO:0000256" key="1">
    <source>
        <dbReference type="SAM" id="MobiDB-lite"/>
    </source>
</evidence>
<feature type="domain" description="DUF4124" evidence="3">
    <location>
        <begin position="21"/>
        <end position="76"/>
    </location>
</feature>
<sequence>MARPEAGRYTGRMKLHRLLVLACACSWALGASAQWQWIDKDGRKVFSDRPPPTDVPAKNILKQPGGAPPPPRPQAANAAADAPGAPASASAAAAPRLPASDPELQQRKAQADAAEAARKKADEERQAKARTENCQRARQQQAMLSSGQLVSQVNAQGERAFMDDATRAAEMRRAEAAIASDCAR</sequence>
<feature type="signal peptide" evidence="2">
    <location>
        <begin position="1"/>
        <end position="33"/>
    </location>
</feature>
<evidence type="ECO:0000313" key="5">
    <source>
        <dbReference type="Proteomes" id="UP000002482"/>
    </source>
</evidence>
<feature type="region of interest" description="Disordered" evidence="1">
    <location>
        <begin position="45"/>
        <end position="150"/>
    </location>
</feature>
<dbReference type="HOGENOM" id="CLU_108835_0_0_4"/>
<evidence type="ECO:0000259" key="3">
    <source>
        <dbReference type="Pfam" id="PF13511"/>
    </source>
</evidence>
<feature type="compositionally biased region" description="Basic and acidic residues" evidence="1">
    <location>
        <begin position="104"/>
        <end position="135"/>
    </location>
</feature>
<keyword evidence="2" id="KW-0732">Signal</keyword>
<dbReference type="EMBL" id="CP002521">
    <property type="protein sequence ID" value="ADX45784.1"/>
    <property type="molecule type" value="Genomic_DNA"/>
</dbReference>
<evidence type="ECO:0000256" key="2">
    <source>
        <dbReference type="SAM" id="SignalP"/>
    </source>
</evidence>
<dbReference type="AlphaFoldDB" id="F0Q7A9"/>